<keyword evidence="3" id="KW-1185">Reference proteome</keyword>
<evidence type="ECO:0000256" key="1">
    <source>
        <dbReference type="SAM" id="MobiDB-lite"/>
    </source>
</evidence>
<feature type="compositionally biased region" description="Polar residues" evidence="1">
    <location>
        <begin position="147"/>
        <end position="157"/>
    </location>
</feature>
<dbReference type="EMBL" id="CAMGYJ010000005">
    <property type="protein sequence ID" value="CAI0411790.1"/>
    <property type="molecule type" value="Genomic_DNA"/>
</dbReference>
<organism evidence="2 3">
    <name type="scientific">Linum tenue</name>
    <dbReference type="NCBI Taxonomy" id="586396"/>
    <lineage>
        <taxon>Eukaryota</taxon>
        <taxon>Viridiplantae</taxon>
        <taxon>Streptophyta</taxon>
        <taxon>Embryophyta</taxon>
        <taxon>Tracheophyta</taxon>
        <taxon>Spermatophyta</taxon>
        <taxon>Magnoliopsida</taxon>
        <taxon>eudicotyledons</taxon>
        <taxon>Gunneridae</taxon>
        <taxon>Pentapetalae</taxon>
        <taxon>rosids</taxon>
        <taxon>fabids</taxon>
        <taxon>Malpighiales</taxon>
        <taxon>Linaceae</taxon>
        <taxon>Linum</taxon>
    </lineage>
</organism>
<dbReference type="AlphaFoldDB" id="A0AAV0JR06"/>
<protein>
    <submittedName>
        <fullName evidence="2">Uncharacterized protein</fullName>
    </submittedName>
</protein>
<reference evidence="2" key="1">
    <citation type="submission" date="2022-08" db="EMBL/GenBank/DDBJ databases">
        <authorList>
            <person name="Gutierrez-Valencia J."/>
        </authorList>
    </citation>
    <scope>NUCLEOTIDE SEQUENCE</scope>
</reference>
<sequence length="281" mass="30885">TTLRIGLLHRLDRLKHVVYFVQVYTHSLQISNRCLQLHHSTVKLDTKSGRFKQSPTTIYVPTAYSFRQTKSPIPFTSIAAGMFPRCCRRVLTTQFPLLRSTLAFSQAIISPNTRLTCSSSSPTIWCHNPGYIFNVLSLLEARRWSSSTHAGSHTRSSPPCEISSGRSTSSNLPCRSLHTLRSSSAVAARGLATLRRGLAIASFRFHSTLNETSGIVPRVGTTRQVGTTAATAKRRCSSGQGGLNLGLIPHMAPLRISPSHAPFCFCLSVMYRAMAPPRDSE</sequence>
<accession>A0AAV0JR06</accession>
<feature type="region of interest" description="Disordered" evidence="1">
    <location>
        <begin position="147"/>
        <end position="169"/>
    </location>
</feature>
<evidence type="ECO:0000313" key="3">
    <source>
        <dbReference type="Proteomes" id="UP001154282"/>
    </source>
</evidence>
<gene>
    <name evidence="2" type="ORF">LITE_LOCUS15304</name>
</gene>
<name>A0AAV0JR06_9ROSI</name>
<dbReference type="Proteomes" id="UP001154282">
    <property type="component" value="Unassembled WGS sequence"/>
</dbReference>
<feature type="non-terminal residue" evidence="2">
    <location>
        <position position="1"/>
    </location>
</feature>
<comment type="caution">
    <text evidence="2">The sequence shown here is derived from an EMBL/GenBank/DDBJ whole genome shotgun (WGS) entry which is preliminary data.</text>
</comment>
<proteinExistence type="predicted"/>
<evidence type="ECO:0000313" key="2">
    <source>
        <dbReference type="EMBL" id="CAI0411790.1"/>
    </source>
</evidence>